<protein>
    <submittedName>
        <fullName evidence="2">Uncharacterized protein</fullName>
    </submittedName>
</protein>
<dbReference type="OrthoDB" id="5332281at2759"/>
<feature type="transmembrane region" description="Helical" evidence="1">
    <location>
        <begin position="527"/>
        <end position="546"/>
    </location>
</feature>
<dbReference type="EMBL" id="MLKD01000007">
    <property type="protein sequence ID" value="OQE24312.1"/>
    <property type="molecule type" value="Genomic_DNA"/>
</dbReference>
<keyword evidence="1" id="KW-0812">Transmembrane</keyword>
<feature type="transmembrane region" description="Helical" evidence="1">
    <location>
        <begin position="82"/>
        <end position="99"/>
    </location>
</feature>
<keyword evidence="1" id="KW-0472">Membrane</keyword>
<name>A0A1V6TD46_9EURO</name>
<keyword evidence="3" id="KW-1185">Reference proteome</keyword>
<dbReference type="STRING" id="303698.A0A1V6TD46"/>
<feature type="transmembrane region" description="Helical" evidence="1">
    <location>
        <begin position="690"/>
        <end position="710"/>
    </location>
</feature>
<dbReference type="InterPro" id="IPR021840">
    <property type="entry name" value="DUF3433"/>
</dbReference>
<reference evidence="3" key="1">
    <citation type="journal article" date="2017" name="Nat. Microbiol.">
        <title>Global analysis of biosynthetic gene clusters reveals vast potential of secondary metabolite production in Penicillium species.</title>
        <authorList>
            <person name="Nielsen J.C."/>
            <person name="Grijseels S."/>
            <person name="Prigent S."/>
            <person name="Ji B."/>
            <person name="Dainat J."/>
            <person name="Nielsen K.F."/>
            <person name="Frisvad J.C."/>
            <person name="Workman M."/>
            <person name="Nielsen J."/>
        </authorList>
    </citation>
    <scope>NUCLEOTIDE SEQUENCE [LARGE SCALE GENOMIC DNA]</scope>
    <source>
        <strain evidence="3">IBT 24891</strain>
    </source>
</reference>
<evidence type="ECO:0000313" key="3">
    <source>
        <dbReference type="Proteomes" id="UP000191285"/>
    </source>
</evidence>
<dbReference type="Proteomes" id="UP000191285">
    <property type="component" value="Unassembled WGS sequence"/>
</dbReference>
<feature type="transmembrane region" description="Helical" evidence="1">
    <location>
        <begin position="649"/>
        <end position="670"/>
    </location>
</feature>
<keyword evidence="1" id="KW-1133">Transmembrane helix</keyword>
<feature type="transmembrane region" description="Helical" evidence="1">
    <location>
        <begin position="43"/>
        <end position="62"/>
    </location>
</feature>
<feature type="transmembrane region" description="Helical" evidence="1">
    <location>
        <begin position="145"/>
        <end position="168"/>
    </location>
</feature>
<gene>
    <name evidence="2" type="ORF">PENSTE_c007G08175</name>
</gene>
<accession>A0A1V6TD46</accession>
<evidence type="ECO:0000313" key="2">
    <source>
        <dbReference type="EMBL" id="OQE24312.1"/>
    </source>
</evidence>
<feature type="transmembrane region" description="Helical" evidence="1">
    <location>
        <begin position="756"/>
        <end position="779"/>
    </location>
</feature>
<dbReference type="PANTHER" id="PTHR37544">
    <property type="entry name" value="SPRAY-RELATED"/>
    <property type="match status" value="1"/>
</dbReference>
<organism evidence="2 3">
    <name type="scientific">Penicillium steckii</name>
    <dbReference type="NCBI Taxonomy" id="303698"/>
    <lineage>
        <taxon>Eukaryota</taxon>
        <taxon>Fungi</taxon>
        <taxon>Dikarya</taxon>
        <taxon>Ascomycota</taxon>
        <taxon>Pezizomycotina</taxon>
        <taxon>Eurotiomycetes</taxon>
        <taxon>Eurotiomycetidae</taxon>
        <taxon>Eurotiales</taxon>
        <taxon>Aspergillaceae</taxon>
        <taxon>Penicillium</taxon>
    </lineage>
</organism>
<dbReference type="PANTHER" id="PTHR37544:SF1">
    <property type="entry name" value="PHOSPHORIBOSYLAMINOIMIDAZOLE-SUCCINOCARBOXAMIDE SYNTHASE"/>
    <property type="match status" value="1"/>
</dbReference>
<comment type="caution">
    <text evidence="2">The sequence shown here is derived from an EMBL/GenBank/DDBJ whole genome shotgun (WGS) entry which is preliminary data.</text>
</comment>
<evidence type="ECO:0000256" key="1">
    <source>
        <dbReference type="SAM" id="Phobius"/>
    </source>
</evidence>
<sequence>MPQWEFCNFLTIFHNTKHSTSSLSAKSGQPQSKPWRPFYLRRTVISCFIFAACGMIAALEVLNHISETRNGLASSVQNLHYIWTYTPTAVLTIISALWARTEFQAKQNAPWRSLQKPEEAEKSLLLDYDNIPPVALWKSFKNRHLHVAAGVSCSLILQLAILFSTSLFSLQGVDVRRLDVPVQLLDVFDAAHPTSSNTSSTLKPFDVLNGIQFGNMSYPSGTNANVAFQRFNSPSAPRDSVITAPIRAMEADLECEPATLEVEGWAFKKDNNSLGGVVAAYGNNTIATPSCTVFNATLDDEDIKGYSRYYSMMTPVTCDNSTSEDPYRILIYAVQYHEGKVLKNHTDRIPTFWSRKWELVLDNSVQMMCKPRLSFVNMQATANSSNSDATPNLKRLGVEDASFSKLNAKNISQLVFQGATDEYGTIGTTSGNRPIGSHPTFVDGEHEQRAGAIDYNIQLGAWIAGKTGNASTIFQDGLLEEVSRTFYRAMAAQIIHNTLVKPKVTQTSGSVVFNENRVLVMQSPLRVLEVCLGILILIATTMVLLGPGDGSPSQNPSNIWTIANVVNNSQTLRQSLCKTGALPYELLKERICGNKYYSIQNHEQDITIEVANDKLCPNTSMAQSKDASQSLLGASGHQTASFWKPFPNLWSKIPILCLIGATIIVLEVLLHISQKNDGLGKAVEDGRTHYLWTTLPSFIMMLISLFIGSLDANTRVLAPYSSLQNPKGVSFEALRTNFIDALRLTNLLRSTRTRNVAIFSTTLAALVASFLTIVTSGLYSVMEVPHTINANFTQETAFISPSYTSTKADMSDFSTVNYILTENLTYPQWTYESLVFPELSAENSLNWTAGEDLYADVHIPAIRGYSHCVFGTGSSLNASISHGHDVPLYYDSLPVSIQFDEPMAEQDIFKVYTESPPLACPLRGSNSSDTTLHSGRIWNLAVDGYFGQMGVSNCYPTKASEWKVTTTYTWGYFENYTMHHVSSMTCAGRVESVDTITRFKLPDFVIPPDHPPVTDESSAKQLTHIDGLIELNGMNSIEFQKTSQRTADNMNFDNFFIPLLEGRYKIPKEWLGNPKFDTEVQQAIRRQESIFKAQVLKTYARVAANGTLDNKPIIGNLTSTNNLRVLQDKASTRVLEAMLGFVLVLSILGSVFMNTDRVLPKNPGNIAAVGSLLADSNILKFCTFAEQSSSHVLRHCRVYLGWLEDDSKSLSSSSSEPNRGKSANNPNGYFTIYMRKDSEDIEEMFQTQVLEKKAGTRSNELAMPVVQPYRTVVEGGYI</sequence>
<dbReference type="Pfam" id="PF11915">
    <property type="entry name" value="DUF3433"/>
    <property type="match status" value="2"/>
</dbReference>
<proteinExistence type="predicted"/>
<dbReference type="AlphaFoldDB" id="A0A1V6TD46"/>